<feature type="compositionally biased region" description="Basic and acidic residues" evidence="1">
    <location>
        <begin position="1534"/>
        <end position="1548"/>
    </location>
</feature>
<dbReference type="Gene3D" id="3.60.10.10">
    <property type="entry name" value="Endonuclease/exonuclease/phosphatase"/>
    <property type="match status" value="1"/>
</dbReference>
<evidence type="ECO:0000313" key="2">
    <source>
        <dbReference type="EMBL" id="CAK0820770.1"/>
    </source>
</evidence>
<gene>
    <name evidence="2" type="ORF">PCOR1329_LOCUS22325</name>
</gene>
<protein>
    <recommendedName>
        <fullName evidence="4">RNase H type-1 domain-containing protein</fullName>
    </recommendedName>
</protein>
<reference evidence="2" key="1">
    <citation type="submission" date="2023-10" db="EMBL/GenBank/DDBJ databases">
        <authorList>
            <person name="Chen Y."/>
            <person name="Shah S."/>
            <person name="Dougan E. K."/>
            <person name="Thang M."/>
            <person name="Chan C."/>
        </authorList>
    </citation>
    <scope>NUCLEOTIDE SEQUENCE [LARGE SCALE GENOMIC DNA]</scope>
</reference>
<dbReference type="SUPFAM" id="SSF53098">
    <property type="entry name" value="Ribonuclease H-like"/>
    <property type="match status" value="1"/>
</dbReference>
<comment type="caution">
    <text evidence="2">The sequence shown here is derived from an EMBL/GenBank/DDBJ whole genome shotgun (WGS) entry which is preliminary data.</text>
</comment>
<keyword evidence="3" id="KW-1185">Reference proteome</keyword>
<dbReference type="Proteomes" id="UP001189429">
    <property type="component" value="Unassembled WGS sequence"/>
</dbReference>
<feature type="region of interest" description="Disordered" evidence="1">
    <location>
        <begin position="1634"/>
        <end position="1653"/>
    </location>
</feature>
<dbReference type="EMBL" id="CAUYUJ010007446">
    <property type="protein sequence ID" value="CAK0820770.1"/>
    <property type="molecule type" value="Genomic_DNA"/>
</dbReference>
<dbReference type="InterPro" id="IPR036397">
    <property type="entry name" value="RNaseH_sf"/>
</dbReference>
<proteinExistence type="predicted"/>
<accession>A0ABN9RUS9</accession>
<sequence>MARPLRCGGGGSRRSKTHWMCSCGGWNWDWRATCLGCGYTAPPWVLDAAAARARPQADKDGWVDQPRGRRAQRQARGAAESAASTGSQTSASGDSGTPSGGGATAIERLQAAVEQLEALQAGRPTAQLGAKRAELDAAQRAAAEQKASSLPRSTLLRKEANANSKGERRLRAERQSLEQKQAARDLAEAQPQKAQQELAQLDAELEEASCAVRALEEDARAEAEALRRQRAAEWAGSSEVPGLLAQLDKLPEAWGSSNFEVAWAAIRAQVEAARTLLAQTPAAPRRAPWAESCPMEEVSSEDGTHAGAAEPWQPQSAAERGQAERRGDARGEWPKAAQASKRELAPGQAATAALDVRCGLEVPGVNGNAWRRSLEVIEAFIARHGARPHLVMLQETRPAPPRLEEAGSAARRMGCTALFHAAAPTDKEGPLANSGGVATLVRSGLQAAESTWTAPSDLRHRMIGVTITTASGLQFLACSLYLQDALGPKGINLDIFAAFGDMVLSEGMPWLAQGDFNMGPGTLRELGWPRVQRGTYLGPAECTCVAQCAEHVYDWFVGSFCLAHGVREASALDGFGLCPHKPVRLLLQDLRPDALVQPCNWTWEVGSQPSDASEAAQQWIQAVESTLVGIYGIDDTDLPMYLGRSAGPKVVLKPLSAVVKCEHRHRHSALTHAIRQALDVALQRLTAGKTKRWQPAHEAWYERQVERALADAEATTVAACEEDEVEALDFDTGEWGDLVSQAGLHGDPEAIAVLQRRLACSQRRDGCAKEAVQKGGRPLAGMLAVGQLEANWQALWQQEGFQSGAGVGSWDVRGASLPPLSLEMLQAVCRRYSPTAGAAGLEVARVLRSQHLPISAAKTTFLASSPSLGRQLGEFWKSQGWTFRKTLQARNPGTDATITRRGVHGGRVRAAGALCRARRLGCLRAAGVEVDLIHKAGPTASKVWGRTVTCIADGELHSWRLAACRSAGAPPMGAALGLRMRCAELRRRRDLDPAVLTTGHAVQMLASLLQSAELPHRMMARGLEAAAARHAAADTLWKHCASPIDAAVLTLARIGWHFKSERFLVTDLGDELDLLLLGPRGLGLEAGLGARRASHRHEMRKLSHDPLLQRPLYWDAIGRLLGPDSELSVRGQNALGAYISNTHWTQARLFDAGERGHACCFRCRAERGTLRHRLFECPFWSPSGAMECRRTDAMWAQWVSRPADEKLNGKLYLDGSALEPQFGALRRAGWAIAQCDDDGNLVAGVYGTVRRDLCPQQTAKDGEDLAAWMLATSAGPAVEEVNIDCSSTVTCLRRGRAYATKPSRANAHLRGRILACLEPGTFAVRKVPAHCSRQAVLDGRLTEAQRRGNEHADRLAKMGALMHAVDRQTVGEHHARAEIVLELGRWISRAAILWQDIAAKDCEGLPPAAGRRRVRFAAAEAPRAAEEAASLAPSAKRPRLESARSAGSSTAALSASAAAFSILGHALAYACSGEGGGAQELVACTKCGAYMTLGSRSRSGVRPRLKERCPGDKADRGGRNQRSLWLRGLHPGGRRQEGSRTARHRVEGEGIPALRSQGPLPEHAQEQCLEWLGIAAEPEVGPSAAASSAGSASAAAAAPTEVQGPALATAVAPAAAADASLPLRRPAAERAALLGAFGVTEEERGRGSGRGPG</sequence>
<feature type="compositionally biased region" description="Basic and acidic residues" evidence="1">
    <location>
        <begin position="1504"/>
        <end position="1518"/>
    </location>
</feature>
<feature type="region of interest" description="Disordered" evidence="1">
    <location>
        <begin position="142"/>
        <end position="182"/>
    </location>
</feature>
<evidence type="ECO:0000313" key="3">
    <source>
        <dbReference type="Proteomes" id="UP001189429"/>
    </source>
</evidence>
<organism evidence="2 3">
    <name type="scientific">Prorocentrum cordatum</name>
    <dbReference type="NCBI Taxonomy" id="2364126"/>
    <lineage>
        <taxon>Eukaryota</taxon>
        <taxon>Sar</taxon>
        <taxon>Alveolata</taxon>
        <taxon>Dinophyceae</taxon>
        <taxon>Prorocentrales</taxon>
        <taxon>Prorocentraceae</taxon>
        <taxon>Prorocentrum</taxon>
    </lineage>
</organism>
<evidence type="ECO:0000256" key="1">
    <source>
        <dbReference type="SAM" id="MobiDB-lite"/>
    </source>
</evidence>
<feature type="non-terminal residue" evidence="2">
    <location>
        <position position="1653"/>
    </location>
</feature>
<dbReference type="Gene3D" id="3.30.420.10">
    <property type="entry name" value="Ribonuclease H-like superfamily/Ribonuclease H"/>
    <property type="match status" value="1"/>
</dbReference>
<feature type="compositionally biased region" description="Low complexity" evidence="1">
    <location>
        <begin position="74"/>
        <end position="97"/>
    </location>
</feature>
<feature type="region of interest" description="Disordered" evidence="1">
    <location>
        <begin position="56"/>
        <end position="103"/>
    </location>
</feature>
<dbReference type="InterPro" id="IPR012337">
    <property type="entry name" value="RNaseH-like_sf"/>
</dbReference>
<feature type="region of interest" description="Disordered" evidence="1">
    <location>
        <begin position="1501"/>
        <end position="1560"/>
    </location>
</feature>
<dbReference type="InterPro" id="IPR036691">
    <property type="entry name" value="Endo/exonu/phosph_ase_sf"/>
</dbReference>
<name>A0ABN9RUS9_9DINO</name>
<feature type="compositionally biased region" description="Basic and acidic residues" evidence="1">
    <location>
        <begin position="321"/>
        <end position="333"/>
    </location>
</feature>
<dbReference type="SUPFAM" id="SSF56219">
    <property type="entry name" value="DNase I-like"/>
    <property type="match status" value="1"/>
</dbReference>
<evidence type="ECO:0008006" key="4">
    <source>
        <dbReference type="Google" id="ProtNLM"/>
    </source>
</evidence>
<feature type="region of interest" description="Disordered" evidence="1">
    <location>
        <begin position="281"/>
        <end position="346"/>
    </location>
</feature>
<feature type="compositionally biased region" description="Basic and acidic residues" evidence="1">
    <location>
        <begin position="156"/>
        <end position="182"/>
    </location>
</feature>